<dbReference type="AlphaFoldDB" id="A0A073I035"/>
<name>A0A073I035_9SPIT</name>
<reference evidence="2" key="1">
    <citation type="journal article" date="2014" name="Cell">
        <title>The Architecture of a Scrambled Genome Reveals Massive Levels of Genomic Rearrangement during Development.</title>
        <authorList>
            <person name="Chen X."/>
            <person name="Bracht J.R."/>
            <person name="Goldman A.D."/>
            <person name="Dolzhenko E."/>
            <person name="Clay D.M."/>
            <person name="Swart E.C."/>
            <person name="Perlman D.H."/>
            <person name="Doak T.G."/>
            <person name="Stuart A."/>
            <person name="Amemiya C.T."/>
            <person name="Sebra R.P."/>
            <person name="Landweber L.F."/>
        </authorList>
    </citation>
    <scope>NUCLEOTIDE SEQUENCE [LARGE SCALE GENOMIC DNA]</scope>
    <source>
        <strain evidence="2">JRB310</strain>
    </source>
</reference>
<proteinExistence type="predicted"/>
<evidence type="ECO:0000313" key="1">
    <source>
        <dbReference type="EMBL" id="KEJ82885.1"/>
    </source>
</evidence>
<comment type="caution">
    <text evidence="1">The sequence shown here is derived from an EMBL/GenBank/DDBJ whole genome shotgun (WGS) entry which is preliminary data.</text>
</comment>
<evidence type="ECO:0000313" key="2">
    <source>
        <dbReference type="Proteomes" id="UP000053232"/>
    </source>
</evidence>
<gene>
    <name evidence="1" type="ORF">OXYTRIMIC_439</name>
</gene>
<organism evidence="1 2">
    <name type="scientific">Oxytricha trifallax</name>
    <dbReference type="NCBI Taxonomy" id="1172189"/>
    <lineage>
        <taxon>Eukaryota</taxon>
        <taxon>Sar</taxon>
        <taxon>Alveolata</taxon>
        <taxon>Ciliophora</taxon>
        <taxon>Intramacronucleata</taxon>
        <taxon>Spirotrichea</taxon>
        <taxon>Stichotrichia</taxon>
        <taxon>Sporadotrichida</taxon>
        <taxon>Oxytrichidae</taxon>
        <taxon>Oxytrichinae</taxon>
        <taxon>Oxytricha</taxon>
    </lineage>
</organism>
<protein>
    <submittedName>
        <fullName evidence="1">Uncharacterized protein</fullName>
    </submittedName>
</protein>
<dbReference type="Proteomes" id="UP000053232">
    <property type="component" value="Unassembled WGS sequence"/>
</dbReference>
<accession>A0A073I035</accession>
<keyword evidence="2" id="KW-1185">Reference proteome</keyword>
<dbReference type="EMBL" id="ARYC01002578">
    <property type="protein sequence ID" value="KEJ82885.1"/>
    <property type="molecule type" value="Genomic_DNA"/>
</dbReference>
<sequence>MILQIYFLIQHNEEIKRYDDFLLSKNQPAIDENTRVKIKLKINLQFKLNRVNIQKLDDSEINKKREVYTNVIISRYLKNQNYEGIKQLYETHTFHTAIAVKILREEIKNLLADDLVFADEEIEHSQRITEVSSLVTLFLTRK</sequence>